<keyword evidence="9" id="KW-0418">Kinase</keyword>
<keyword evidence="13" id="KW-0756">Sterol biosynthesis</keyword>
<evidence type="ECO:0000256" key="4">
    <source>
        <dbReference type="ARBA" id="ARBA00022490"/>
    </source>
</evidence>
<keyword evidence="8" id="KW-0547">Nucleotide-binding</keyword>
<keyword evidence="7" id="KW-0808">Transferase</keyword>
<dbReference type="PANTHER" id="PTHR13101">
    <property type="entry name" value="PHOSPHOMEVALONATE KINASE"/>
    <property type="match status" value="1"/>
</dbReference>
<evidence type="ECO:0000256" key="13">
    <source>
        <dbReference type="ARBA" id="ARBA00023011"/>
    </source>
</evidence>
<keyword evidence="4" id="KW-0963">Cytoplasm</keyword>
<keyword evidence="10" id="KW-0152">Cholesterol biosynthesis</keyword>
<dbReference type="PIRSF" id="PIRSF036639">
    <property type="entry name" value="PMK_anim"/>
    <property type="match status" value="1"/>
</dbReference>
<evidence type="ECO:0000256" key="1">
    <source>
        <dbReference type="ARBA" id="ARBA00004514"/>
    </source>
</evidence>
<keyword evidence="11" id="KW-0067">ATP-binding</keyword>
<dbReference type="NCBIfam" id="TIGR01223">
    <property type="entry name" value="Pmev_kin_anim"/>
    <property type="match status" value="1"/>
</dbReference>
<evidence type="ECO:0000256" key="12">
    <source>
        <dbReference type="ARBA" id="ARBA00022955"/>
    </source>
</evidence>
<name>A0ABY7EBH9_MYAAR</name>
<dbReference type="Pfam" id="PF04275">
    <property type="entry name" value="P-mevalo_kinase"/>
    <property type="match status" value="1"/>
</dbReference>
<dbReference type="Gene3D" id="3.40.50.300">
    <property type="entry name" value="P-loop containing nucleotide triphosphate hydrolases"/>
    <property type="match status" value="1"/>
</dbReference>
<dbReference type="EC" id="2.7.4.2" evidence="3"/>
<sequence length="195" mass="22290">METVKHVFLFSGKRKSGKDYISDRLQKRLGLDVCLILRLSGPLKEQYAKDHGLDYQELLNASSYKEAHRAKMIKWGEDMREANPYFFCQKTVESAAPGVPVWIVSDARRLSDVNFFKEKYPSQLKLVRITASEDIRKERGFIFTKGIDDAESECGLDEGVNWDITIDNSGDESLLDQNISSLVSLVQTQRDDTFK</sequence>
<evidence type="ECO:0000256" key="17">
    <source>
        <dbReference type="ARBA" id="ARBA00034549"/>
    </source>
</evidence>
<evidence type="ECO:0000256" key="9">
    <source>
        <dbReference type="ARBA" id="ARBA00022777"/>
    </source>
</evidence>
<comment type="pathway">
    <text evidence="2">Isoprenoid biosynthesis; isopentenyl diphosphate biosynthesis via mevalonate pathway; isopentenyl diphosphate from (R)-mevalonate: step 2/3.</text>
</comment>
<evidence type="ECO:0000256" key="11">
    <source>
        <dbReference type="ARBA" id="ARBA00022840"/>
    </source>
</evidence>
<evidence type="ECO:0000313" key="19">
    <source>
        <dbReference type="Proteomes" id="UP001164746"/>
    </source>
</evidence>
<evidence type="ECO:0000256" key="5">
    <source>
        <dbReference type="ARBA" id="ARBA00022516"/>
    </source>
</evidence>
<evidence type="ECO:0000256" key="14">
    <source>
        <dbReference type="ARBA" id="ARBA00023098"/>
    </source>
</evidence>
<reference evidence="18" key="1">
    <citation type="submission" date="2022-11" db="EMBL/GenBank/DDBJ databases">
        <title>Centuries of genome instability and evolution in soft-shell clam transmissible cancer (bioRxiv).</title>
        <authorList>
            <person name="Hart S.F.M."/>
            <person name="Yonemitsu M.A."/>
            <person name="Giersch R.M."/>
            <person name="Beal B.F."/>
            <person name="Arriagada G."/>
            <person name="Davis B.W."/>
            <person name="Ostrander E.A."/>
            <person name="Goff S.P."/>
            <person name="Metzger M.J."/>
        </authorList>
    </citation>
    <scope>NUCLEOTIDE SEQUENCE</scope>
    <source>
        <strain evidence="18">MELC-2E11</strain>
        <tissue evidence="18">Siphon/mantle</tissue>
    </source>
</reference>
<keyword evidence="14" id="KW-0443">Lipid metabolism</keyword>
<evidence type="ECO:0000256" key="8">
    <source>
        <dbReference type="ARBA" id="ARBA00022741"/>
    </source>
</evidence>
<evidence type="ECO:0000256" key="2">
    <source>
        <dbReference type="ARBA" id="ARBA00005017"/>
    </source>
</evidence>
<evidence type="ECO:0000313" key="18">
    <source>
        <dbReference type="EMBL" id="WAR06287.1"/>
    </source>
</evidence>
<evidence type="ECO:0000256" key="6">
    <source>
        <dbReference type="ARBA" id="ARBA00022548"/>
    </source>
</evidence>
<evidence type="ECO:0000256" key="15">
    <source>
        <dbReference type="ARBA" id="ARBA00023166"/>
    </source>
</evidence>
<dbReference type="Proteomes" id="UP001164746">
    <property type="component" value="Chromosome 5"/>
</dbReference>
<proteinExistence type="predicted"/>
<evidence type="ECO:0000256" key="10">
    <source>
        <dbReference type="ARBA" id="ARBA00022778"/>
    </source>
</evidence>
<organism evidence="18 19">
    <name type="scientific">Mya arenaria</name>
    <name type="common">Soft-shell clam</name>
    <dbReference type="NCBI Taxonomy" id="6604"/>
    <lineage>
        <taxon>Eukaryota</taxon>
        <taxon>Metazoa</taxon>
        <taxon>Spiralia</taxon>
        <taxon>Lophotrochozoa</taxon>
        <taxon>Mollusca</taxon>
        <taxon>Bivalvia</taxon>
        <taxon>Autobranchia</taxon>
        <taxon>Heteroconchia</taxon>
        <taxon>Euheterodonta</taxon>
        <taxon>Imparidentia</taxon>
        <taxon>Neoheterodontei</taxon>
        <taxon>Myida</taxon>
        <taxon>Myoidea</taxon>
        <taxon>Myidae</taxon>
        <taxon>Mya</taxon>
    </lineage>
</organism>
<keyword evidence="5" id="KW-0444">Lipid biosynthesis</keyword>
<dbReference type="InterPro" id="IPR005919">
    <property type="entry name" value="Pmev_kin_anim"/>
</dbReference>
<dbReference type="PANTHER" id="PTHR13101:SF1">
    <property type="entry name" value="PHOSPHOMEVALONATE KINASE"/>
    <property type="match status" value="1"/>
</dbReference>
<evidence type="ECO:0000256" key="3">
    <source>
        <dbReference type="ARBA" id="ARBA00012958"/>
    </source>
</evidence>
<keyword evidence="15" id="KW-1207">Sterol metabolism</keyword>
<evidence type="ECO:0000256" key="16">
    <source>
        <dbReference type="ARBA" id="ARBA00023221"/>
    </source>
</evidence>
<keyword evidence="6" id="KW-0153">Cholesterol metabolism</keyword>
<comment type="subcellular location">
    <subcellularLocation>
        <location evidence="1">Cytoplasm</location>
        <location evidence="1">Cytosol</location>
    </subcellularLocation>
</comment>
<keyword evidence="12" id="KW-0752">Steroid biosynthesis</keyword>
<keyword evidence="19" id="KW-1185">Reference proteome</keyword>
<dbReference type="EMBL" id="CP111016">
    <property type="protein sequence ID" value="WAR06287.1"/>
    <property type="molecule type" value="Genomic_DNA"/>
</dbReference>
<protein>
    <recommendedName>
        <fullName evidence="17">Phosphomevalonate kinase</fullName>
        <ecNumber evidence="3">2.7.4.2</ecNumber>
    </recommendedName>
</protein>
<keyword evidence="16" id="KW-0753">Steroid metabolism</keyword>
<dbReference type="InterPro" id="IPR027417">
    <property type="entry name" value="P-loop_NTPase"/>
</dbReference>
<evidence type="ECO:0000256" key="7">
    <source>
        <dbReference type="ARBA" id="ARBA00022679"/>
    </source>
</evidence>
<gene>
    <name evidence="18" type="ORF">MAR_021656</name>
</gene>
<accession>A0ABY7EBH9</accession>